<gene>
    <name evidence="1" type="ORF">ACFQ4B_07730</name>
</gene>
<evidence type="ECO:0000313" key="2">
    <source>
        <dbReference type="Proteomes" id="UP001597180"/>
    </source>
</evidence>
<dbReference type="RefSeq" id="WP_345594255.1">
    <property type="nucleotide sequence ID" value="NZ_BAABJG010000055.1"/>
</dbReference>
<dbReference type="Proteomes" id="UP001597180">
    <property type="component" value="Unassembled WGS sequence"/>
</dbReference>
<name>A0ABW3UIC9_9BACL</name>
<proteinExistence type="predicted"/>
<reference evidence="2" key="1">
    <citation type="journal article" date="2019" name="Int. J. Syst. Evol. Microbiol.">
        <title>The Global Catalogue of Microorganisms (GCM) 10K type strain sequencing project: providing services to taxonomists for standard genome sequencing and annotation.</title>
        <authorList>
            <consortium name="The Broad Institute Genomics Platform"/>
            <consortium name="The Broad Institute Genome Sequencing Center for Infectious Disease"/>
            <person name="Wu L."/>
            <person name="Ma J."/>
        </authorList>
    </citation>
    <scope>NUCLEOTIDE SEQUENCE [LARGE SCALE GENOMIC DNA]</scope>
    <source>
        <strain evidence="2">CCUG 53270</strain>
    </source>
</reference>
<evidence type="ECO:0000313" key="1">
    <source>
        <dbReference type="EMBL" id="MFD1220004.1"/>
    </source>
</evidence>
<protein>
    <submittedName>
        <fullName evidence="1">Uncharacterized protein</fullName>
    </submittedName>
</protein>
<dbReference type="EMBL" id="JBHTLU010000012">
    <property type="protein sequence ID" value="MFD1220004.1"/>
    <property type="molecule type" value="Genomic_DNA"/>
</dbReference>
<keyword evidence="2" id="KW-1185">Reference proteome</keyword>
<sequence length="61" mass="7042">MNNEQLQKLEHEFDRKLTEGEAEEIKHAPITRTEIENPDALPIENITTSAALGLMPQEHRY</sequence>
<organism evidence="1 2">
    <name type="scientific">Paenibacillus vulneris</name>
    <dbReference type="NCBI Taxonomy" id="1133364"/>
    <lineage>
        <taxon>Bacteria</taxon>
        <taxon>Bacillati</taxon>
        <taxon>Bacillota</taxon>
        <taxon>Bacilli</taxon>
        <taxon>Bacillales</taxon>
        <taxon>Paenibacillaceae</taxon>
        <taxon>Paenibacillus</taxon>
    </lineage>
</organism>
<comment type="caution">
    <text evidence="1">The sequence shown here is derived from an EMBL/GenBank/DDBJ whole genome shotgun (WGS) entry which is preliminary data.</text>
</comment>
<accession>A0ABW3UIC9</accession>